<comment type="caution">
    <text evidence="5">The sequence shown here is derived from an EMBL/GenBank/DDBJ whole genome shotgun (WGS) entry which is preliminary data.</text>
</comment>
<evidence type="ECO:0000313" key="5">
    <source>
        <dbReference type="EMBL" id="KAB2623183.1"/>
    </source>
</evidence>
<proteinExistence type="predicted"/>
<reference evidence="5 6" key="3">
    <citation type="submission" date="2019-11" db="EMBL/GenBank/DDBJ databases">
        <title>A de novo genome assembly of a pear dwarfing rootstock.</title>
        <authorList>
            <person name="Wang F."/>
            <person name="Wang J."/>
            <person name="Li S."/>
            <person name="Zhang Y."/>
            <person name="Fang M."/>
            <person name="Ma L."/>
            <person name="Zhao Y."/>
            <person name="Jiang S."/>
        </authorList>
    </citation>
    <scope>NUCLEOTIDE SEQUENCE [LARGE SCALE GENOMIC DNA]</scope>
    <source>
        <strain evidence="5">S2</strain>
        <tissue evidence="5">Leaf</tissue>
    </source>
</reference>
<protein>
    <submittedName>
        <fullName evidence="5">Cyclic nucleotide-gated ion channel 1-like</fullName>
    </submittedName>
</protein>
<dbReference type="PANTHER" id="PTHR45651:SF68">
    <property type="entry name" value="ION TRANSPORT DOMAIN-CONTAINING PROTEIN"/>
    <property type="match status" value="1"/>
</dbReference>
<evidence type="ECO:0000259" key="4">
    <source>
        <dbReference type="PROSITE" id="PS50042"/>
    </source>
</evidence>
<dbReference type="EMBL" id="SMOL01000231">
    <property type="protein sequence ID" value="KAB2623183.1"/>
    <property type="molecule type" value="Genomic_DNA"/>
</dbReference>
<feature type="transmembrane region" description="Helical" evidence="3">
    <location>
        <begin position="133"/>
        <end position="150"/>
    </location>
</feature>
<keyword evidence="3" id="KW-0812">Transmembrane</keyword>
<keyword evidence="1" id="KW-0406">Ion transport</keyword>
<feature type="domain" description="Cyclic nucleotide-binding" evidence="4">
    <location>
        <begin position="396"/>
        <end position="472"/>
    </location>
</feature>
<dbReference type="AlphaFoldDB" id="A0A5N5H9C6"/>
<evidence type="ECO:0000256" key="1">
    <source>
        <dbReference type="ARBA" id="ARBA00023286"/>
    </source>
</evidence>
<gene>
    <name evidence="5" type="ORF">D8674_025365</name>
</gene>
<accession>A0A5N5H9C6</accession>
<name>A0A5N5H9C6_9ROSA</name>
<dbReference type="PROSITE" id="PS50042">
    <property type="entry name" value="CNMP_BINDING_3"/>
    <property type="match status" value="1"/>
</dbReference>
<feature type="transmembrane region" description="Helical" evidence="3">
    <location>
        <begin position="41"/>
        <end position="60"/>
    </location>
</feature>
<organism evidence="5 6">
    <name type="scientific">Pyrus ussuriensis x Pyrus communis</name>
    <dbReference type="NCBI Taxonomy" id="2448454"/>
    <lineage>
        <taxon>Eukaryota</taxon>
        <taxon>Viridiplantae</taxon>
        <taxon>Streptophyta</taxon>
        <taxon>Embryophyta</taxon>
        <taxon>Tracheophyta</taxon>
        <taxon>Spermatophyta</taxon>
        <taxon>Magnoliopsida</taxon>
        <taxon>eudicotyledons</taxon>
        <taxon>Gunneridae</taxon>
        <taxon>Pentapetalae</taxon>
        <taxon>rosids</taxon>
        <taxon>fabids</taxon>
        <taxon>Rosales</taxon>
        <taxon>Rosaceae</taxon>
        <taxon>Amygdaloideae</taxon>
        <taxon>Maleae</taxon>
        <taxon>Pyrus</taxon>
    </lineage>
</organism>
<keyword evidence="1" id="KW-0813">Transport</keyword>
<dbReference type="SUPFAM" id="SSF51206">
    <property type="entry name" value="cAMP-binding domain-like"/>
    <property type="match status" value="1"/>
</dbReference>
<dbReference type="GO" id="GO:0034220">
    <property type="term" value="P:monoatomic ion transmembrane transport"/>
    <property type="evidence" value="ECO:0007669"/>
    <property type="project" value="UniProtKB-KW"/>
</dbReference>
<dbReference type="CDD" id="cd00038">
    <property type="entry name" value="CAP_ED"/>
    <property type="match status" value="1"/>
</dbReference>
<reference evidence="6" key="2">
    <citation type="submission" date="2019-10" db="EMBL/GenBank/DDBJ databases">
        <title>A de novo genome assembly of a pear dwarfing rootstock.</title>
        <authorList>
            <person name="Wang F."/>
            <person name="Wang J."/>
            <person name="Li S."/>
            <person name="Zhang Y."/>
            <person name="Fang M."/>
            <person name="Ma L."/>
            <person name="Zhao Y."/>
            <person name="Jiang S."/>
        </authorList>
    </citation>
    <scope>NUCLEOTIDE SEQUENCE [LARGE SCALE GENOMIC DNA]</scope>
</reference>
<dbReference type="PANTHER" id="PTHR45651">
    <property type="entry name" value="CYCLIC NUCLEOTIDE-GATED ION CHANNEL 15-RELATED-RELATED"/>
    <property type="match status" value="1"/>
</dbReference>
<feature type="transmembrane region" description="Helical" evidence="3">
    <location>
        <begin position="284"/>
        <end position="311"/>
    </location>
</feature>
<keyword evidence="6" id="KW-1185">Reference proteome</keyword>
<dbReference type="InterPro" id="IPR014710">
    <property type="entry name" value="RmlC-like_jellyroll"/>
</dbReference>
<feature type="transmembrane region" description="Helical" evidence="3">
    <location>
        <begin position="102"/>
        <end position="121"/>
    </location>
</feature>
<dbReference type="OrthoDB" id="421226at2759"/>
<dbReference type="GO" id="GO:0016020">
    <property type="term" value="C:membrane"/>
    <property type="evidence" value="ECO:0007669"/>
    <property type="project" value="UniProtKB-SubCell"/>
</dbReference>
<sequence length="533" mass="61370">MFIISCVFALFLDPLFLYIPIINEDIKCLELDKKLKNTALVLRSFTDLFYIANVIIQIYFEPKARAFRVMGKSYCSTIVLTKGAILVEDALDLAKWIWRSHILIDILALLPIPQVLIFIFFTNMRGFRSRIVPNSLVLFQYVLRVLRIYLSCKQLENHVQSVFKFFTFILASHVFGALWYFFSIQRVTDCWQFACRSTNGCEASSFDCDDHALRNIALVNNLCPINPPNTTLFDFGIFLDALQSDMLRSSDFPQKFLHCFWWGLRNLSSFGQNLQTSTYAWEDLFAIFISIIGMLLFLIYLNGIMQTYMLLSTERSKEQRKLMKMERKRGPAIASWLHNNDIPLNMNKMIMSCALRELDANKDVNVESILSIGLPLECLKLIKRHLCLATLKKVPVLQAMDDEVLRKVCDGYLKPMIYNENKYIIREMEPIEKMLFITQGTVRTYNTSNIGGSGFSRTSCLERGDFHGEELLNWALYNVNVASSSDDLPISTRIVKCSTKVEGFTLMANDLRSLVSEFWTNDIDNPLSVSSTR</sequence>
<dbReference type="Gene3D" id="1.10.287.70">
    <property type="match status" value="1"/>
</dbReference>
<dbReference type="InterPro" id="IPR018490">
    <property type="entry name" value="cNMP-bd_dom_sf"/>
</dbReference>
<evidence type="ECO:0000256" key="3">
    <source>
        <dbReference type="SAM" id="Phobius"/>
    </source>
</evidence>
<dbReference type="InterPro" id="IPR000595">
    <property type="entry name" value="cNMP-bd_dom"/>
</dbReference>
<keyword evidence="2" id="KW-0407">Ion channel</keyword>
<dbReference type="SUPFAM" id="SSF81324">
    <property type="entry name" value="Voltage-gated potassium channels"/>
    <property type="match status" value="1"/>
</dbReference>
<feature type="transmembrane region" description="Helical" evidence="3">
    <location>
        <begin position="162"/>
        <end position="182"/>
    </location>
</feature>
<evidence type="ECO:0000313" key="6">
    <source>
        <dbReference type="Proteomes" id="UP000327157"/>
    </source>
</evidence>
<evidence type="ECO:0000256" key="2">
    <source>
        <dbReference type="ARBA" id="ARBA00023303"/>
    </source>
</evidence>
<dbReference type="Proteomes" id="UP000327157">
    <property type="component" value="Chromosome 4"/>
</dbReference>
<keyword evidence="1" id="KW-1071">Ligand-gated ion channel</keyword>
<reference evidence="5 6" key="1">
    <citation type="submission" date="2019-09" db="EMBL/GenBank/DDBJ databases">
        <authorList>
            <person name="Ou C."/>
        </authorList>
    </citation>
    <scope>NUCLEOTIDE SEQUENCE [LARGE SCALE GENOMIC DNA]</scope>
    <source>
        <strain evidence="5">S2</strain>
        <tissue evidence="5">Leaf</tissue>
    </source>
</reference>
<dbReference type="Gene3D" id="2.60.120.10">
    <property type="entry name" value="Jelly Rolls"/>
    <property type="match status" value="1"/>
</dbReference>
<keyword evidence="3" id="KW-1133">Transmembrane helix</keyword>
<keyword evidence="3" id="KW-0472">Membrane</keyword>